<evidence type="ECO:0000313" key="2">
    <source>
        <dbReference type="EMBL" id="PAV93819.1"/>
    </source>
</evidence>
<sequence>MAASAIAASPSCAPSKRSRPARRRRRSSRRATRCASGRRTTSTTRSSASSNRPWGDNSSPARSIGLRMPRMLKDRPGDDPTRCWDPHAPAWGWRTG</sequence>
<evidence type="ECO:0000313" key="3">
    <source>
        <dbReference type="Proteomes" id="UP000218231"/>
    </source>
</evidence>
<keyword evidence="3" id="KW-1185">Reference proteome</keyword>
<organism evidence="2 3">
    <name type="scientific">Diploscapter pachys</name>
    <dbReference type="NCBI Taxonomy" id="2018661"/>
    <lineage>
        <taxon>Eukaryota</taxon>
        <taxon>Metazoa</taxon>
        <taxon>Ecdysozoa</taxon>
        <taxon>Nematoda</taxon>
        <taxon>Chromadorea</taxon>
        <taxon>Rhabditida</taxon>
        <taxon>Rhabditina</taxon>
        <taxon>Rhabditomorpha</taxon>
        <taxon>Rhabditoidea</taxon>
        <taxon>Rhabditidae</taxon>
        <taxon>Diploscapter</taxon>
    </lineage>
</organism>
<reference evidence="2 3" key="1">
    <citation type="journal article" date="2017" name="Curr. Biol.">
        <title>Genome architecture and evolution of a unichromosomal asexual nematode.</title>
        <authorList>
            <person name="Fradin H."/>
            <person name="Zegar C."/>
            <person name="Gutwein M."/>
            <person name="Lucas J."/>
            <person name="Kovtun M."/>
            <person name="Corcoran D."/>
            <person name="Baugh L.R."/>
            <person name="Kiontke K."/>
            <person name="Gunsalus K."/>
            <person name="Fitch D.H."/>
            <person name="Piano F."/>
        </authorList>
    </citation>
    <scope>NUCLEOTIDE SEQUENCE [LARGE SCALE GENOMIC DNA]</scope>
    <source>
        <strain evidence="2">PF1309</strain>
    </source>
</reference>
<evidence type="ECO:0000256" key="1">
    <source>
        <dbReference type="SAM" id="MobiDB-lite"/>
    </source>
</evidence>
<comment type="caution">
    <text evidence="2">The sequence shown here is derived from an EMBL/GenBank/DDBJ whole genome shotgun (WGS) entry which is preliminary data.</text>
</comment>
<proteinExistence type="predicted"/>
<accession>A0A2A2M5W5</accession>
<feature type="compositionally biased region" description="Basic residues" evidence="1">
    <location>
        <begin position="16"/>
        <end position="32"/>
    </location>
</feature>
<dbReference type="EMBL" id="LIAE01004063">
    <property type="protein sequence ID" value="PAV93819.1"/>
    <property type="molecule type" value="Genomic_DNA"/>
</dbReference>
<gene>
    <name evidence="2" type="ORF">WR25_14704</name>
</gene>
<feature type="compositionally biased region" description="Low complexity" evidence="1">
    <location>
        <begin position="33"/>
        <end position="53"/>
    </location>
</feature>
<dbReference type="Proteomes" id="UP000218231">
    <property type="component" value="Unassembled WGS sequence"/>
</dbReference>
<protein>
    <submittedName>
        <fullName evidence="2">Uncharacterized protein</fullName>
    </submittedName>
</protein>
<name>A0A2A2M5W5_9BILA</name>
<dbReference type="AlphaFoldDB" id="A0A2A2M5W5"/>
<feature type="compositionally biased region" description="Basic and acidic residues" evidence="1">
    <location>
        <begin position="71"/>
        <end position="85"/>
    </location>
</feature>
<feature type="compositionally biased region" description="Low complexity" evidence="1">
    <location>
        <begin position="1"/>
        <end position="15"/>
    </location>
</feature>
<feature type="region of interest" description="Disordered" evidence="1">
    <location>
        <begin position="1"/>
        <end position="96"/>
    </location>
</feature>